<dbReference type="InterPro" id="IPR036513">
    <property type="entry name" value="STAS_dom_sf"/>
</dbReference>
<dbReference type="GO" id="GO:0005524">
    <property type="term" value="F:ATP binding"/>
    <property type="evidence" value="ECO:0007669"/>
    <property type="project" value="UniProtKB-KW"/>
</dbReference>
<dbReference type="InterPro" id="IPR050267">
    <property type="entry name" value="Anti-sigma-factor_SerPK"/>
</dbReference>
<protein>
    <submittedName>
        <fullName evidence="3">ATP-binding protein</fullName>
    </submittedName>
</protein>
<comment type="caution">
    <text evidence="3">The sequence shown here is derived from an EMBL/GenBank/DDBJ whole genome shotgun (WGS) entry which is preliminary data.</text>
</comment>
<reference evidence="4" key="1">
    <citation type="journal article" date="2019" name="Int. J. Syst. Evol. Microbiol.">
        <title>The Global Catalogue of Microorganisms (GCM) 10K type strain sequencing project: providing services to taxonomists for standard genome sequencing and annotation.</title>
        <authorList>
            <consortium name="The Broad Institute Genomics Platform"/>
            <consortium name="The Broad Institute Genome Sequencing Center for Infectious Disease"/>
            <person name="Wu L."/>
            <person name="Ma J."/>
        </authorList>
    </citation>
    <scope>NUCLEOTIDE SEQUENCE [LARGE SCALE GENOMIC DNA]</scope>
    <source>
        <strain evidence="4">CGMCC 4.7093</strain>
    </source>
</reference>
<keyword evidence="1" id="KW-0723">Serine/threonine-protein kinase</keyword>
<accession>A0ABV9YWX8</accession>
<dbReference type="Gene3D" id="3.30.565.10">
    <property type="entry name" value="Histidine kinase-like ATPase, C-terminal domain"/>
    <property type="match status" value="1"/>
</dbReference>
<organism evidence="3 4">
    <name type="scientific">Actinomycetospora atypica</name>
    <dbReference type="NCBI Taxonomy" id="1290095"/>
    <lineage>
        <taxon>Bacteria</taxon>
        <taxon>Bacillati</taxon>
        <taxon>Actinomycetota</taxon>
        <taxon>Actinomycetes</taxon>
        <taxon>Pseudonocardiales</taxon>
        <taxon>Pseudonocardiaceae</taxon>
        <taxon>Actinomycetospora</taxon>
    </lineage>
</organism>
<gene>
    <name evidence="3" type="ORF">ACFPBZ_26475</name>
</gene>
<dbReference type="RefSeq" id="WP_378039109.1">
    <property type="nucleotide sequence ID" value="NZ_JBHSIV010000046.1"/>
</dbReference>
<dbReference type="InterPro" id="IPR002645">
    <property type="entry name" value="STAS_dom"/>
</dbReference>
<evidence type="ECO:0000256" key="1">
    <source>
        <dbReference type="ARBA" id="ARBA00022527"/>
    </source>
</evidence>
<dbReference type="SUPFAM" id="SSF52091">
    <property type="entry name" value="SpoIIaa-like"/>
    <property type="match status" value="1"/>
</dbReference>
<evidence type="ECO:0000313" key="3">
    <source>
        <dbReference type="EMBL" id="MFC5065789.1"/>
    </source>
</evidence>
<keyword evidence="1" id="KW-0808">Transferase</keyword>
<dbReference type="PROSITE" id="PS50801">
    <property type="entry name" value="STAS"/>
    <property type="match status" value="1"/>
</dbReference>
<dbReference type="CDD" id="cd16936">
    <property type="entry name" value="HATPase_RsbW-like"/>
    <property type="match status" value="1"/>
</dbReference>
<dbReference type="Proteomes" id="UP001595947">
    <property type="component" value="Unassembled WGS sequence"/>
</dbReference>
<dbReference type="Gene3D" id="3.30.750.24">
    <property type="entry name" value="STAS domain"/>
    <property type="match status" value="1"/>
</dbReference>
<dbReference type="Pfam" id="PF13581">
    <property type="entry name" value="HATPase_c_2"/>
    <property type="match status" value="1"/>
</dbReference>
<keyword evidence="3" id="KW-0067">ATP-binding</keyword>
<dbReference type="PANTHER" id="PTHR35526">
    <property type="entry name" value="ANTI-SIGMA-F FACTOR RSBW-RELATED"/>
    <property type="match status" value="1"/>
</dbReference>
<dbReference type="SUPFAM" id="SSF55874">
    <property type="entry name" value="ATPase domain of HSP90 chaperone/DNA topoisomerase II/histidine kinase"/>
    <property type="match status" value="1"/>
</dbReference>
<proteinExistence type="predicted"/>
<keyword evidence="1" id="KW-0418">Kinase</keyword>
<dbReference type="PANTHER" id="PTHR35526:SF3">
    <property type="entry name" value="ANTI-SIGMA-F FACTOR RSBW"/>
    <property type="match status" value="1"/>
</dbReference>
<name>A0ABV9YWX8_9PSEU</name>
<sequence>MEQLEWEIRPAPSPGGAMVATVRGDLDRPARSDFVGRLADVLVRYRHVVVDAAGLHPQHAEVVHAFTEALSRAGGWPAACFAIAGPDPTLRALLTSSGVAHRVPVFDDVARALAHLGDRPTLLREWWRFSVDPHAPRRARAHVRDVCARWGVGDEVREAAEIVVTELVTNSVEHASSASVVEVEGRGDTLRMTVRDYGVGHAIPEAATWVAPPTSSPRGRGLAMVAAVSREWGIRRHVDGTTIWSEMTPESVAG</sequence>
<dbReference type="InterPro" id="IPR003594">
    <property type="entry name" value="HATPase_dom"/>
</dbReference>
<dbReference type="EMBL" id="JBHSIV010000046">
    <property type="protein sequence ID" value="MFC5065789.1"/>
    <property type="molecule type" value="Genomic_DNA"/>
</dbReference>
<evidence type="ECO:0000313" key="4">
    <source>
        <dbReference type="Proteomes" id="UP001595947"/>
    </source>
</evidence>
<evidence type="ECO:0000259" key="2">
    <source>
        <dbReference type="PROSITE" id="PS50801"/>
    </source>
</evidence>
<keyword evidence="3" id="KW-0547">Nucleotide-binding</keyword>
<dbReference type="InterPro" id="IPR036890">
    <property type="entry name" value="HATPase_C_sf"/>
</dbReference>
<feature type="domain" description="STAS" evidence="2">
    <location>
        <begin position="16"/>
        <end position="116"/>
    </location>
</feature>
<keyword evidence="4" id="KW-1185">Reference proteome</keyword>